<feature type="compositionally biased region" description="Acidic residues" evidence="1">
    <location>
        <begin position="878"/>
        <end position="888"/>
    </location>
</feature>
<feature type="region of interest" description="Disordered" evidence="1">
    <location>
        <begin position="280"/>
        <end position="317"/>
    </location>
</feature>
<keyword evidence="3" id="KW-1185">Reference proteome</keyword>
<feature type="region of interest" description="Disordered" evidence="1">
    <location>
        <begin position="433"/>
        <end position="469"/>
    </location>
</feature>
<feature type="region of interest" description="Disordered" evidence="1">
    <location>
        <begin position="853"/>
        <end position="888"/>
    </location>
</feature>
<organism evidence="2 3">
    <name type="scientific">Lentinula lateritia</name>
    <dbReference type="NCBI Taxonomy" id="40482"/>
    <lineage>
        <taxon>Eukaryota</taxon>
        <taxon>Fungi</taxon>
        <taxon>Dikarya</taxon>
        <taxon>Basidiomycota</taxon>
        <taxon>Agaricomycotina</taxon>
        <taxon>Agaricomycetes</taxon>
        <taxon>Agaricomycetidae</taxon>
        <taxon>Agaricales</taxon>
        <taxon>Marasmiineae</taxon>
        <taxon>Omphalotaceae</taxon>
        <taxon>Lentinula</taxon>
    </lineage>
</organism>
<evidence type="ECO:0000256" key="1">
    <source>
        <dbReference type="SAM" id="MobiDB-lite"/>
    </source>
</evidence>
<dbReference type="Proteomes" id="UP001150217">
    <property type="component" value="Unassembled WGS sequence"/>
</dbReference>
<accession>A0ABQ8V6E4</accession>
<dbReference type="EMBL" id="JANVFT010000070">
    <property type="protein sequence ID" value="KAJ4476566.1"/>
    <property type="molecule type" value="Genomic_DNA"/>
</dbReference>
<feature type="region of interest" description="Disordered" evidence="1">
    <location>
        <begin position="639"/>
        <end position="661"/>
    </location>
</feature>
<evidence type="ECO:0000313" key="2">
    <source>
        <dbReference type="EMBL" id="KAJ4476566.1"/>
    </source>
</evidence>
<feature type="region of interest" description="Disordered" evidence="1">
    <location>
        <begin position="236"/>
        <end position="267"/>
    </location>
</feature>
<feature type="compositionally biased region" description="Low complexity" evidence="1">
    <location>
        <begin position="572"/>
        <end position="585"/>
    </location>
</feature>
<comment type="caution">
    <text evidence="2">The sequence shown here is derived from an EMBL/GenBank/DDBJ whole genome shotgun (WGS) entry which is preliminary data.</text>
</comment>
<feature type="compositionally biased region" description="Polar residues" evidence="1">
    <location>
        <begin position="853"/>
        <end position="877"/>
    </location>
</feature>
<evidence type="ECO:0000313" key="3">
    <source>
        <dbReference type="Proteomes" id="UP001150217"/>
    </source>
</evidence>
<protein>
    <submittedName>
        <fullName evidence="2">Uncharacterized protein</fullName>
    </submittedName>
</protein>
<proteinExistence type="predicted"/>
<gene>
    <name evidence="2" type="ORF">C8R41DRAFT_869704</name>
</gene>
<feature type="region of interest" description="Disordered" evidence="1">
    <location>
        <begin position="360"/>
        <end position="403"/>
    </location>
</feature>
<name>A0ABQ8V6E4_9AGAR</name>
<sequence length="888" mass="95543">MYGRKKCGEGASVLRYFCVLGSKMTITVWHDTVRSTPQETYRENTDDGQNTAATLALIGSSKSKKESPPQRDPQKDENGSFLMIIEEREKICAASLSHLVTQNVQEEIVSREKYFQGLLEFVAFSSGGGALGFSAVKGFEAVGEYGCGDQSTFYNEFGENFQFENMPLSPILSSISLPSAMPGAKKDIGQPPARISSTLSTMSAAFSLSEFTELVSTALEIDNSLDSKLTTFDSFSPSSSSYSSSENAKPSPSLPSTSISKSSPGSPRVLRKIKSLLAYGSGRFNQSPPPPLPSSASKSTRSEPLMTTSEPSSPLKPIPAVSLLDQKAQVKSEIALFVPYLPLADRHERFGTSASIFSRRGSDCGSSIVPPENTSDSGDSEFSESLLTPPQSPRTHRRASSSSSVSCLQSAASSAFHGDLISVSNSLITQSRYSSMSSHSTNSSRRTPTEQSSESSMHSHSLDASDMDPFAKGRVQVVARRTSAGSSHGSSSIFSSNSIHPFSSSHPAQSIVAVKEWSANDKSAAEYGHFLTSTPPVSRSKSSRPKQKPVPTCPLPLPPKSKPPTRPLPSVPIDNSYSDDSSSSLPSPPITPPGSFRGSSGLSKQESEKDWTLGLPYTSDEDLVDSRRIFRHTGLSRSNEVLPRRRSNRPSRNEDSAGLPLSVPLSQVLPVSLAQRRTDLKPMGHKRKGSPFPLILSPSIPSPDSIFAGVDHLSATAATSRVLCSHYSLLSSDSDSSDSLENAHRRLEKMMREPAGMILGEKGIPVPLSVASLPNILPVNTNVPMQRDLGLDEDIETPMQSPITPMSGQFAYAQNLACSDRSLSLNPQPKRNRSEQGPKSVVMLSLDPFAISDSESLTSGEETSYWSARSSMDSVIDSTEEPDYVSAY</sequence>
<feature type="compositionally biased region" description="Pro residues" evidence="1">
    <location>
        <begin position="551"/>
        <end position="570"/>
    </location>
</feature>
<feature type="region of interest" description="Disordered" evidence="1">
    <location>
        <begin position="530"/>
        <end position="618"/>
    </location>
</feature>
<feature type="compositionally biased region" description="Low complexity" evidence="1">
    <location>
        <begin position="433"/>
        <end position="468"/>
    </location>
</feature>
<reference evidence="2" key="1">
    <citation type="submission" date="2022-08" db="EMBL/GenBank/DDBJ databases">
        <title>A Global Phylogenomic Analysis of the Shiitake Genus Lentinula.</title>
        <authorList>
            <consortium name="DOE Joint Genome Institute"/>
            <person name="Sierra-Patev S."/>
            <person name="Min B."/>
            <person name="Naranjo-Ortiz M."/>
            <person name="Looney B."/>
            <person name="Konkel Z."/>
            <person name="Slot J.C."/>
            <person name="Sakamoto Y."/>
            <person name="Steenwyk J.L."/>
            <person name="Rokas A."/>
            <person name="Carro J."/>
            <person name="Camarero S."/>
            <person name="Ferreira P."/>
            <person name="Molpeceres G."/>
            <person name="Ruiz-Duenas F.J."/>
            <person name="Serrano A."/>
            <person name="Henrissat B."/>
            <person name="Drula E."/>
            <person name="Hughes K.W."/>
            <person name="Mata J.L."/>
            <person name="Ishikawa N.K."/>
            <person name="Vargas-Isla R."/>
            <person name="Ushijima S."/>
            <person name="Smith C.A."/>
            <person name="Ahrendt S."/>
            <person name="Andreopoulos W."/>
            <person name="He G."/>
            <person name="Labutti K."/>
            <person name="Lipzen A."/>
            <person name="Ng V."/>
            <person name="Riley R."/>
            <person name="Sandor L."/>
            <person name="Barry K."/>
            <person name="Martinez A.T."/>
            <person name="Xiao Y."/>
            <person name="Gibbons J.G."/>
            <person name="Terashima K."/>
            <person name="Grigoriev I.V."/>
            <person name="Hibbett D.S."/>
        </authorList>
    </citation>
    <scope>NUCLEOTIDE SEQUENCE</scope>
    <source>
        <strain evidence="2">RHP3577 ss4</strain>
    </source>
</reference>